<keyword evidence="3" id="KW-1185">Reference proteome</keyword>
<dbReference type="InterPro" id="IPR001315">
    <property type="entry name" value="CARD"/>
</dbReference>
<dbReference type="GO" id="GO:0042981">
    <property type="term" value="P:regulation of apoptotic process"/>
    <property type="evidence" value="ECO:0007669"/>
    <property type="project" value="InterPro"/>
</dbReference>
<dbReference type="Ensembl" id="ENSXCOT00000021446.1">
    <property type="protein sequence ID" value="ENSXCOP00000021186.1"/>
    <property type="gene ID" value="ENSXCOG00000015854.1"/>
</dbReference>
<reference evidence="2" key="2">
    <citation type="submission" date="2025-09" db="UniProtKB">
        <authorList>
            <consortium name="Ensembl"/>
        </authorList>
    </citation>
    <scope>IDENTIFICATION</scope>
</reference>
<sequence>TQFVREMNETHRDKARVLIDTVRRKGDDASSEMIHFLCELDHRFSEHLGLM</sequence>
<name>A0A3B5MJ88_9TELE</name>
<dbReference type="GeneTree" id="ENSGT01040000241487"/>
<organism evidence="2 3">
    <name type="scientific">Xiphophorus couchianus</name>
    <name type="common">Monterrey platyfish</name>
    <dbReference type="NCBI Taxonomy" id="32473"/>
    <lineage>
        <taxon>Eukaryota</taxon>
        <taxon>Metazoa</taxon>
        <taxon>Chordata</taxon>
        <taxon>Craniata</taxon>
        <taxon>Vertebrata</taxon>
        <taxon>Euteleostomi</taxon>
        <taxon>Actinopterygii</taxon>
        <taxon>Neopterygii</taxon>
        <taxon>Teleostei</taxon>
        <taxon>Neoteleostei</taxon>
        <taxon>Acanthomorphata</taxon>
        <taxon>Ovalentaria</taxon>
        <taxon>Atherinomorphae</taxon>
        <taxon>Cyprinodontiformes</taxon>
        <taxon>Poeciliidae</taxon>
        <taxon>Poeciliinae</taxon>
        <taxon>Xiphophorus</taxon>
    </lineage>
</organism>
<evidence type="ECO:0000313" key="2">
    <source>
        <dbReference type="Ensembl" id="ENSXCOP00000021186.1"/>
    </source>
</evidence>
<dbReference type="Proteomes" id="UP000261380">
    <property type="component" value="Unplaced"/>
</dbReference>
<proteinExistence type="predicted"/>
<feature type="domain" description="CARD" evidence="1">
    <location>
        <begin position="1"/>
        <end position="51"/>
    </location>
</feature>
<dbReference type="STRING" id="32473.ENSXCOP00000021186"/>
<dbReference type="Gene3D" id="1.10.533.10">
    <property type="entry name" value="Death Domain, Fas"/>
    <property type="match status" value="1"/>
</dbReference>
<evidence type="ECO:0000259" key="1">
    <source>
        <dbReference type="PROSITE" id="PS50209"/>
    </source>
</evidence>
<protein>
    <recommendedName>
        <fullName evidence="1">CARD domain-containing protein</fullName>
    </recommendedName>
</protein>
<dbReference type="Pfam" id="PF00619">
    <property type="entry name" value="CARD"/>
    <property type="match status" value="1"/>
</dbReference>
<accession>A0A3B5MJ88</accession>
<dbReference type="AlphaFoldDB" id="A0A3B5MJ88"/>
<dbReference type="PROSITE" id="PS50209">
    <property type="entry name" value="CARD"/>
    <property type="match status" value="1"/>
</dbReference>
<reference evidence="2" key="1">
    <citation type="submission" date="2025-08" db="UniProtKB">
        <authorList>
            <consortium name="Ensembl"/>
        </authorList>
    </citation>
    <scope>IDENTIFICATION</scope>
</reference>
<dbReference type="SUPFAM" id="SSF47986">
    <property type="entry name" value="DEATH domain"/>
    <property type="match status" value="1"/>
</dbReference>
<dbReference type="InterPro" id="IPR011029">
    <property type="entry name" value="DEATH-like_dom_sf"/>
</dbReference>
<evidence type="ECO:0000313" key="3">
    <source>
        <dbReference type="Proteomes" id="UP000261380"/>
    </source>
</evidence>